<evidence type="ECO:0000313" key="20">
    <source>
        <dbReference type="Proteomes" id="UP000002297"/>
    </source>
</evidence>
<dbReference type="PANTHER" id="PTHR36999:SF1">
    <property type="entry name" value="ISOCITRATE DEHYDROGENASE (NADP(+))"/>
    <property type="match status" value="1"/>
</dbReference>
<comment type="subcellular location">
    <subcellularLocation>
        <location evidence="2 17">Cell outer membrane</location>
        <topology evidence="2 17">Multi-pass membrane protein</topology>
    </subcellularLocation>
</comment>
<dbReference type="eggNOG" id="COG4771">
    <property type="taxonomic scope" value="Bacteria"/>
</dbReference>
<comment type="catalytic activity">
    <reaction evidence="15">
        <text>D-threo-isocitrate + NADP(+) = 2-oxoglutarate + CO2 + NADPH</text>
        <dbReference type="Rhea" id="RHEA:19629"/>
        <dbReference type="ChEBI" id="CHEBI:15562"/>
        <dbReference type="ChEBI" id="CHEBI:16526"/>
        <dbReference type="ChEBI" id="CHEBI:16810"/>
        <dbReference type="ChEBI" id="CHEBI:57783"/>
        <dbReference type="ChEBI" id="CHEBI:58349"/>
        <dbReference type="EC" id="1.1.1.42"/>
    </reaction>
</comment>
<evidence type="ECO:0000256" key="4">
    <source>
        <dbReference type="ARBA" id="ARBA00022435"/>
    </source>
</evidence>
<evidence type="ECO:0000256" key="12">
    <source>
        <dbReference type="ARBA" id="ARBA00023002"/>
    </source>
</evidence>
<accession>A3U926</accession>
<dbReference type="Gene3D" id="2.170.130.10">
    <property type="entry name" value="TonB-dependent receptor, plug domain"/>
    <property type="match status" value="1"/>
</dbReference>
<dbReference type="GO" id="GO:0006097">
    <property type="term" value="P:glyoxylate cycle"/>
    <property type="evidence" value="ECO:0007669"/>
    <property type="project" value="UniProtKB-KW"/>
</dbReference>
<protein>
    <recommendedName>
        <fullName evidence="3">isocitrate dehydrogenase (NADP(+))</fullName>
        <ecNumber evidence="3">1.1.1.42</ecNumber>
    </recommendedName>
</protein>
<dbReference type="GO" id="GO:0006099">
    <property type="term" value="P:tricarboxylic acid cycle"/>
    <property type="evidence" value="ECO:0007669"/>
    <property type="project" value="UniProtKB-KW"/>
</dbReference>
<dbReference type="Proteomes" id="UP000002297">
    <property type="component" value="Chromosome"/>
</dbReference>
<evidence type="ECO:0000256" key="17">
    <source>
        <dbReference type="PROSITE-ProRule" id="PRU01360"/>
    </source>
</evidence>
<evidence type="ECO:0000256" key="3">
    <source>
        <dbReference type="ARBA" id="ARBA00013013"/>
    </source>
</evidence>
<evidence type="ECO:0000256" key="15">
    <source>
        <dbReference type="ARBA" id="ARBA00023554"/>
    </source>
</evidence>
<feature type="domain" description="TonB-dependent receptor plug" evidence="18">
    <location>
        <begin position="132"/>
        <end position="210"/>
    </location>
</feature>
<comment type="similarity">
    <text evidence="16">Belongs to the monomeric-type IDH family.</text>
</comment>
<evidence type="ECO:0000256" key="11">
    <source>
        <dbReference type="ARBA" id="ARBA00022857"/>
    </source>
</evidence>
<dbReference type="STRING" id="216432.CA2559_09768"/>
<keyword evidence="6 17" id="KW-1134">Transmembrane beta strand</keyword>
<evidence type="ECO:0000256" key="1">
    <source>
        <dbReference type="ARBA" id="ARBA00001946"/>
    </source>
</evidence>
<dbReference type="SUPFAM" id="SSF56935">
    <property type="entry name" value="Porins"/>
    <property type="match status" value="1"/>
</dbReference>
<keyword evidence="4" id="KW-0329">Glyoxylate bypass</keyword>
<comment type="similarity">
    <text evidence="17">Belongs to the TonB-dependent receptor family.</text>
</comment>
<gene>
    <name evidence="19" type="ordered locus">CA2559_09768</name>
</gene>
<keyword evidence="8 17" id="KW-0812">Transmembrane</keyword>
<evidence type="ECO:0000259" key="18">
    <source>
        <dbReference type="Pfam" id="PF07715"/>
    </source>
</evidence>
<keyword evidence="13 17" id="KW-0472">Membrane</keyword>
<keyword evidence="20" id="KW-1185">Reference proteome</keyword>
<evidence type="ECO:0000256" key="7">
    <source>
        <dbReference type="ARBA" id="ARBA00022532"/>
    </source>
</evidence>
<evidence type="ECO:0000256" key="9">
    <source>
        <dbReference type="ARBA" id="ARBA00022723"/>
    </source>
</evidence>
<dbReference type="EC" id="1.1.1.42" evidence="3"/>
<dbReference type="AlphaFoldDB" id="A3U926"/>
<dbReference type="HOGENOM" id="CLU_016599_0_0_10"/>
<evidence type="ECO:0000256" key="5">
    <source>
        <dbReference type="ARBA" id="ARBA00022448"/>
    </source>
</evidence>
<evidence type="ECO:0000256" key="14">
    <source>
        <dbReference type="ARBA" id="ARBA00023237"/>
    </source>
</evidence>
<name>A3U926_CROAH</name>
<evidence type="ECO:0000256" key="10">
    <source>
        <dbReference type="ARBA" id="ARBA00022842"/>
    </source>
</evidence>
<evidence type="ECO:0000313" key="19">
    <source>
        <dbReference type="EMBL" id="EAP86312.1"/>
    </source>
</evidence>
<keyword evidence="14 17" id="KW-0998">Cell outer membrane</keyword>
<dbReference type="Pfam" id="PF13715">
    <property type="entry name" value="CarbopepD_reg_2"/>
    <property type="match status" value="1"/>
</dbReference>
<dbReference type="PROSITE" id="PS52016">
    <property type="entry name" value="TONB_DEPENDENT_REC_3"/>
    <property type="match status" value="1"/>
</dbReference>
<evidence type="ECO:0000256" key="8">
    <source>
        <dbReference type="ARBA" id="ARBA00022692"/>
    </source>
</evidence>
<evidence type="ECO:0000256" key="16">
    <source>
        <dbReference type="ARBA" id="ARBA00046318"/>
    </source>
</evidence>
<dbReference type="InterPro" id="IPR012910">
    <property type="entry name" value="Plug_dom"/>
</dbReference>
<dbReference type="SUPFAM" id="SSF49464">
    <property type="entry name" value="Carboxypeptidase regulatory domain-like"/>
    <property type="match status" value="1"/>
</dbReference>
<dbReference type="InterPro" id="IPR039426">
    <property type="entry name" value="TonB-dep_rcpt-like"/>
</dbReference>
<comment type="cofactor">
    <cofactor evidence="1">
        <name>Mg(2+)</name>
        <dbReference type="ChEBI" id="CHEBI:18420"/>
    </cofactor>
</comment>
<dbReference type="Gene3D" id="2.60.40.1120">
    <property type="entry name" value="Carboxypeptidase-like, regulatory domain"/>
    <property type="match status" value="1"/>
</dbReference>
<evidence type="ECO:0000256" key="2">
    <source>
        <dbReference type="ARBA" id="ARBA00004571"/>
    </source>
</evidence>
<keyword evidence="10" id="KW-0460">Magnesium</keyword>
<dbReference type="InterPro" id="IPR008969">
    <property type="entry name" value="CarboxyPept-like_regulatory"/>
</dbReference>
<dbReference type="InterPro" id="IPR036942">
    <property type="entry name" value="Beta-barrel_TonB_sf"/>
</dbReference>
<dbReference type="GO" id="GO:0004450">
    <property type="term" value="F:isocitrate dehydrogenase (NADP+) activity"/>
    <property type="evidence" value="ECO:0007669"/>
    <property type="project" value="UniProtKB-EC"/>
</dbReference>
<reference evidence="19 20" key="1">
    <citation type="journal article" date="2010" name="J. Bacteriol.">
        <title>The complete genome sequence of Croceibacter atlanticus HTCC2559T.</title>
        <authorList>
            <person name="Oh H.M."/>
            <person name="Kang I."/>
            <person name="Ferriera S."/>
            <person name="Giovannoni S.J."/>
            <person name="Cho J.C."/>
        </authorList>
    </citation>
    <scope>NUCLEOTIDE SEQUENCE [LARGE SCALE GENOMIC DNA]</scope>
    <source>
        <strain evidence="20">ATCC BAA-628 / HTCC2559 / KCTC 12090</strain>
    </source>
</reference>
<keyword evidence="11" id="KW-0521">NADP</keyword>
<keyword evidence="9" id="KW-0479">Metal-binding</keyword>
<dbReference type="Pfam" id="PF07715">
    <property type="entry name" value="Plug"/>
    <property type="match status" value="1"/>
</dbReference>
<keyword evidence="7" id="KW-0816">Tricarboxylic acid cycle</keyword>
<dbReference type="PANTHER" id="PTHR36999">
    <property type="entry name" value="ISOCITRATE DEHYDROGENASE [NADP]"/>
    <property type="match status" value="1"/>
</dbReference>
<sequence>MVLTNLSLFGQTTFTLNGTIRDAASNETLNGVNVIINELQTETVTNTYGFYSISIPEGNYTITLSYLGYNTINKYISITNKTTLNFSLTESSETLDTVVIKEDVERTNIRSPQMSVNSLSIKTIKQIPVVLGEPDIIKSILLLPGVTNAGEGASGFNVRGGAADQNLILLDEATIYNSSHLFGLFSIFNPDAIKDIKLYKGGIPSKYGGRVSSVLDIYQKDGNSKKFSAEGGLGILSSRLLVEGPIQKEKSSFLLAGRSSYAHLFLKLTDNENLAYFYDLNTKLSYKLDDKNTLLLSGYFGRDVFNLNDSFKNVYGNSILNLRWNHVFSDNVFTNLSVIYSDYYYGLELDLAEFKYNSGIRNGNIKYGFNHYINNDLKLNYGIQNTLYEFNPGKIEPSTTDSGINAFTLTKKYALESGIYLSAEHNLTEKLTAEYGLRYSAFFRLGQDRLFTYENNLPVIYNQEQGVYESADPVGEENFNRDDIIKSFGNLEPRVSLSYLLNDQSSIKLSYNRIAQYIHILSNTSSPTPLDVYTPSGKFVKPQIVDQVAAGYFKNFNENEYSLEFEAFYKYINNRIDYIDGTDLIANDAIEQVILNGKARAYGLEVLFRKNLGKFQGWLSYTLSKSEQKTPGRSEIEPGISNGNWYLTNYDKTHDISITTSYKLNDKWTFSGNFLLQTGQPTTFPTSQYQYEGQTIPVYGERNTDRLPLFNRLDIAAEFTPNPNSDKRWQSYWSFGIYNLYNRKNAASISFRENRTTGVNEAVRFSIFGIVPSISYNFKF</sequence>
<evidence type="ECO:0000256" key="13">
    <source>
        <dbReference type="ARBA" id="ARBA00023136"/>
    </source>
</evidence>
<dbReference type="InterPro" id="IPR004436">
    <property type="entry name" value="Isocitrate_DH_NADP_mono"/>
</dbReference>
<proteinExistence type="inferred from homology"/>
<dbReference type="EMBL" id="CP002046">
    <property type="protein sequence ID" value="EAP86312.1"/>
    <property type="molecule type" value="Genomic_DNA"/>
</dbReference>
<dbReference type="Gene3D" id="2.40.170.20">
    <property type="entry name" value="TonB-dependent receptor, beta-barrel domain"/>
    <property type="match status" value="1"/>
</dbReference>
<keyword evidence="12" id="KW-0560">Oxidoreductase</keyword>
<dbReference type="KEGG" id="cat:CA2559_09768"/>
<organism evidence="19 20">
    <name type="scientific">Croceibacter atlanticus (strain ATCC BAA-628 / JCM 21780 / CIP 108009 / IAM 15332 / KCTC 12090 / HTCC2559)</name>
    <dbReference type="NCBI Taxonomy" id="216432"/>
    <lineage>
        <taxon>Bacteria</taxon>
        <taxon>Pseudomonadati</taxon>
        <taxon>Bacteroidota</taxon>
        <taxon>Flavobacteriia</taxon>
        <taxon>Flavobacteriales</taxon>
        <taxon>Flavobacteriaceae</taxon>
        <taxon>Croceibacter</taxon>
    </lineage>
</organism>
<dbReference type="InterPro" id="IPR037066">
    <property type="entry name" value="Plug_dom_sf"/>
</dbReference>
<dbReference type="GO" id="GO:0009279">
    <property type="term" value="C:cell outer membrane"/>
    <property type="evidence" value="ECO:0007669"/>
    <property type="project" value="UniProtKB-SubCell"/>
</dbReference>
<keyword evidence="5 17" id="KW-0813">Transport</keyword>
<evidence type="ECO:0000256" key="6">
    <source>
        <dbReference type="ARBA" id="ARBA00022452"/>
    </source>
</evidence>
<dbReference type="GO" id="GO:0046872">
    <property type="term" value="F:metal ion binding"/>
    <property type="evidence" value="ECO:0007669"/>
    <property type="project" value="UniProtKB-KW"/>
</dbReference>